<comment type="caution">
    <text evidence="8">The sequence shown here is derived from an EMBL/GenBank/DDBJ whole genome shotgun (WGS) entry which is preliminary data.</text>
</comment>
<evidence type="ECO:0000256" key="3">
    <source>
        <dbReference type="ARBA" id="ARBA00022475"/>
    </source>
</evidence>
<feature type="transmembrane region" description="Helical" evidence="7">
    <location>
        <begin position="45"/>
        <end position="63"/>
    </location>
</feature>
<accession>L7F448</accession>
<keyword evidence="9" id="KW-1185">Reference proteome</keyword>
<feature type="transmembrane region" description="Helical" evidence="7">
    <location>
        <begin position="286"/>
        <end position="304"/>
    </location>
</feature>
<keyword evidence="4 7" id="KW-0812">Transmembrane</keyword>
<dbReference type="SUPFAM" id="SSF103473">
    <property type="entry name" value="MFS general substrate transporter"/>
    <property type="match status" value="1"/>
</dbReference>
<feature type="transmembrane region" description="Helical" evidence="7">
    <location>
        <begin position="379"/>
        <end position="397"/>
    </location>
</feature>
<feature type="transmembrane region" description="Helical" evidence="7">
    <location>
        <begin position="255"/>
        <end position="274"/>
    </location>
</feature>
<organism evidence="8 9">
    <name type="scientific">Streptomyces turgidiscabies (strain Car8)</name>
    <dbReference type="NCBI Taxonomy" id="698760"/>
    <lineage>
        <taxon>Bacteria</taxon>
        <taxon>Bacillati</taxon>
        <taxon>Actinomycetota</taxon>
        <taxon>Actinomycetes</taxon>
        <taxon>Kitasatosporales</taxon>
        <taxon>Streptomycetaceae</taxon>
        <taxon>Streptomyces</taxon>
    </lineage>
</organism>
<reference evidence="8 9" key="1">
    <citation type="journal article" date="2011" name="Plasmid">
        <title>Streptomyces turgidiscabies Car8 contains a modular pathogenicity island that shares virulence genes with other actinobacterial plant pathogens.</title>
        <authorList>
            <person name="Huguet-Tapia J.C."/>
            <person name="Badger J.H."/>
            <person name="Loria R."/>
            <person name="Pettis G.S."/>
        </authorList>
    </citation>
    <scope>NUCLEOTIDE SEQUENCE [LARGE SCALE GENOMIC DNA]</scope>
    <source>
        <strain evidence="8 9">Car8</strain>
    </source>
</reference>
<keyword evidence="2" id="KW-0813">Transport</keyword>
<sequence>MSLKGHRSFTAYLSGEASSLLGTSAHAVALPTLAVLELHAGPDQIAALALFAQLPTFLLALPAGAVVDRHAKKRLLVGTDLVAAVVVATIPAAAAAGQLSVTLLYGVALTLGASNVIHQAAAIAIVPQLVAADDLPAANSRVGAAFSAADTLGTYAGTAIVALLGAARAFLLDAASYLVSAWCASRIRPIPLPLRNVPKRRRMTGEIVEGLSYVARTPLVRPLVLSLALTGVGSGMIQTFWAYRMLTTLHAGPVGLGVVMGASGIGGLAGAINAPRIVRRWGPGRVLVCAFIICPSMSVPLLLASPGIDWLAVLAVAGAIQMASAACAGTTQRSLRQQICPPELQGRAQQTSTWLVSGSRPFASAAAGALASWGSVSAALYAGTLVLFVPVAVLWYSPVRRLTTMPRAPEPAPSPTAC</sequence>
<dbReference type="GO" id="GO:0005886">
    <property type="term" value="C:plasma membrane"/>
    <property type="evidence" value="ECO:0007669"/>
    <property type="project" value="UniProtKB-SubCell"/>
</dbReference>
<dbReference type="PANTHER" id="PTHR23513">
    <property type="entry name" value="INTEGRAL MEMBRANE EFFLUX PROTEIN-RELATED"/>
    <property type="match status" value="1"/>
</dbReference>
<evidence type="ECO:0000256" key="7">
    <source>
        <dbReference type="SAM" id="Phobius"/>
    </source>
</evidence>
<dbReference type="Proteomes" id="UP000010931">
    <property type="component" value="Unassembled WGS sequence"/>
</dbReference>
<dbReference type="Gene3D" id="1.20.1250.20">
    <property type="entry name" value="MFS general substrate transporter like domains"/>
    <property type="match status" value="1"/>
</dbReference>
<dbReference type="InterPro" id="IPR036259">
    <property type="entry name" value="MFS_trans_sf"/>
</dbReference>
<dbReference type="GeneID" id="97407453"/>
<evidence type="ECO:0000313" key="8">
    <source>
        <dbReference type="EMBL" id="ELP65781.1"/>
    </source>
</evidence>
<evidence type="ECO:0000256" key="1">
    <source>
        <dbReference type="ARBA" id="ARBA00004651"/>
    </source>
</evidence>
<feature type="transmembrane region" description="Helical" evidence="7">
    <location>
        <begin position="223"/>
        <end position="243"/>
    </location>
</feature>
<evidence type="ECO:0000256" key="5">
    <source>
        <dbReference type="ARBA" id="ARBA00022989"/>
    </source>
</evidence>
<evidence type="ECO:0000256" key="6">
    <source>
        <dbReference type="ARBA" id="ARBA00023136"/>
    </source>
</evidence>
<dbReference type="STRING" id="85558.T45_09220"/>
<keyword evidence="3" id="KW-1003">Cell membrane</keyword>
<evidence type="ECO:0000256" key="2">
    <source>
        <dbReference type="ARBA" id="ARBA00022448"/>
    </source>
</evidence>
<dbReference type="EMBL" id="AEJB01000361">
    <property type="protein sequence ID" value="ELP65781.1"/>
    <property type="molecule type" value="Genomic_DNA"/>
</dbReference>
<dbReference type="InterPro" id="IPR010290">
    <property type="entry name" value="TM_effector"/>
</dbReference>
<dbReference type="PATRIC" id="fig|698760.3.peg.5251"/>
<feature type="transmembrane region" description="Helical" evidence="7">
    <location>
        <begin position="75"/>
        <end position="97"/>
    </location>
</feature>
<keyword evidence="6 7" id="KW-0472">Membrane</keyword>
<keyword evidence="5 7" id="KW-1133">Transmembrane helix</keyword>
<dbReference type="AlphaFoldDB" id="L7F448"/>
<name>L7F448_STRT8</name>
<dbReference type="Pfam" id="PF05977">
    <property type="entry name" value="MFS_3"/>
    <property type="match status" value="1"/>
</dbReference>
<proteinExistence type="predicted"/>
<evidence type="ECO:0000256" key="4">
    <source>
        <dbReference type="ARBA" id="ARBA00022692"/>
    </source>
</evidence>
<evidence type="ECO:0000313" key="9">
    <source>
        <dbReference type="Proteomes" id="UP000010931"/>
    </source>
</evidence>
<dbReference type="PANTHER" id="PTHR23513:SF6">
    <property type="entry name" value="MAJOR FACILITATOR SUPERFAMILY ASSOCIATED DOMAIN-CONTAINING PROTEIN"/>
    <property type="match status" value="1"/>
</dbReference>
<gene>
    <name evidence="8" type="ORF">STRTUCAR8_01717</name>
</gene>
<dbReference type="CDD" id="cd06173">
    <property type="entry name" value="MFS_MefA_like"/>
    <property type="match status" value="1"/>
</dbReference>
<protein>
    <submittedName>
        <fullName evidence="8">Major facilitator superfamily MFS_1</fullName>
    </submittedName>
</protein>
<dbReference type="RefSeq" id="WP_006378706.1">
    <property type="nucleotide sequence ID" value="NZ_AEJB01000361.1"/>
</dbReference>
<comment type="subcellular location">
    <subcellularLocation>
        <location evidence="1">Cell membrane</location>
        <topology evidence="1">Multi-pass membrane protein</topology>
    </subcellularLocation>
</comment>